<dbReference type="InterPro" id="IPR036282">
    <property type="entry name" value="Glutathione-S-Trfase_C_sf"/>
</dbReference>
<dbReference type="Proteomes" id="UP000050424">
    <property type="component" value="Unassembled WGS sequence"/>
</dbReference>
<accession>A0A0P7BV89</accession>
<dbReference type="SUPFAM" id="SSF52833">
    <property type="entry name" value="Thioredoxin-like"/>
    <property type="match status" value="1"/>
</dbReference>
<dbReference type="EMBL" id="LKCW01000006">
    <property type="protein sequence ID" value="KPM45635.1"/>
    <property type="molecule type" value="Genomic_DNA"/>
</dbReference>
<dbReference type="SFLD" id="SFLDG01150">
    <property type="entry name" value="Main.1:_Beta-like"/>
    <property type="match status" value="1"/>
</dbReference>
<feature type="compositionally biased region" description="Pro residues" evidence="2">
    <location>
        <begin position="389"/>
        <end position="398"/>
    </location>
</feature>
<keyword evidence="6" id="KW-1185">Reference proteome</keyword>
<dbReference type="InterPro" id="IPR036249">
    <property type="entry name" value="Thioredoxin-like_sf"/>
</dbReference>
<dbReference type="InterPro" id="IPR010987">
    <property type="entry name" value="Glutathione-S-Trfase_C-like"/>
</dbReference>
<name>A0A0P7BV89_9HYPO</name>
<gene>
    <name evidence="5" type="ORF">AK830_g918</name>
</gene>
<evidence type="ECO:0000256" key="1">
    <source>
        <dbReference type="ARBA" id="ARBA00007409"/>
    </source>
</evidence>
<evidence type="ECO:0000259" key="3">
    <source>
        <dbReference type="PROSITE" id="PS50404"/>
    </source>
</evidence>
<dbReference type="SFLD" id="SFLDS00019">
    <property type="entry name" value="Glutathione_Transferase_(cytos"/>
    <property type="match status" value="1"/>
</dbReference>
<feature type="region of interest" description="Disordered" evidence="2">
    <location>
        <begin position="665"/>
        <end position="684"/>
    </location>
</feature>
<reference evidence="5 6" key="1">
    <citation type="submission" date="2015-09" db="EMBL/GenBank/DDBJ databases">
        <title>Draft genome of a European isolate of the apple canker pathogen Neonectria ditissima.</title>
        <authorList>
            <person name="Gomez-Cortecero A."/>
            <person name="Harrison R.J."/>
            <person name="Armitage A.D."/>
        </authorList>
    </citation>
    <scope>NUCLEOTIDE SEQUENCE [LARGE SCALE GENOMIC DNA]</scope>
    <source>
        <strain evidence="5 6">R09/05</strain>
    </source>
</reference>
<evidence type="ECO:0000259" key="4">
    <source>
        <dbReference type="PROSITE" id="PS50405"/>
    </source>
</evidence>
<dbReference type="OrthoDB" id="2309723at2759"/>
<comment type="similarity">
    <text evidence="1">Belongs to the GST superfamily.</text>
</comment>
<dbReference type="STRING" id="78410.A0A0P7BV89"/>
<sequence>MYNASFLLTKAPFLESVSAGTARPHMVLSVCAWGANFYRDADGQASLKNNGCMVEWAKRAGQLVFQEAEELLEENVVTFCNLALFWHSQGSWRISDLHKVVSLVKSRESGFSTRLTSIYALEESVSNWWETVHSDFKLTPSDISALPLDALPKIFLVNLVFHQSLCVLHASIVPLFSWGSGGHSSTARQLSAQVAFEHACTVSELMKTVLSTYPRLSAMPSFVAYVAYSGCAIQMPFMWCLNSEVKERAHANVRANVKMIHTMASYWKFAELLKIHVRCLFSAYQNNPTTLDDEPKFINPTELTSFRINATFARASILEFTGVLRPKGHGYVKPGEETWDLGIQNDGTGGGRESDTPDLDAGQSSGITLSHRQTGEALESSRDEHEPWPQQPLVPYPPAPLPLSQPNISAVEPPTLDVFNSFIDPDMLNLFSQSEMPDFSQFGNDLFNTPQVATPTANGDPTTTMVLVVHHLQCSQSERIPWLCEELGIDYELKLYQRAPLLAPPEYKALHRMGAAPVIQDGNLTLAESGAVIEYICHKYGNGALFLDPADPAYADFLYWWHWANGSFQPAALRIKSSQDNKSSNDVMTKFVKDRFNNAMDGLEQRLSDNEWLAGTQFTAADVMVVFTLTTMRYFVPYSLEQYGNVLKYLERIGAREAYQKAMSKSDPTMELALGSEPPKNPKM</sequence>
<dbReference type="Pfam" id="PF14497">
    <property type="entry name" value="GST_C_3"/>
    <property type="match status" value="1"/>
</dbReference>
<protein>
    <recommendedName>
        <fullName evidence="7">GST N-terminal domain-containing protein</fullName>
    </recommendedName>
</protein>
<dbReference type="PROSITE" id="PS50404">
    <property type="entry name" value="GST_NTER"/>
    <property type="match status" value="1"/>
</dbReference>
<dbReference type="PROSITE" id="PS50405">
    <property type="entry name" value="GST_CTER"/>
    <property type="match status" value="1"/>
</dbReference>
<dbReference type="Pfam" id="PF13409">
    <property type="entry name" value="GST_N_2"/>
    <property type="match status" value="1"/>
</dbReference>
<feature type="region of interest" description="Disordered" evidence="2">
    <location>
        <begin position="335"/>
        <end position="398"/>
    </location>
</feature>
<dbReference type="PANTHER" id="PTHR44051">
    <property type="entry name" value="GLUTATHIONE S-TRANSFERASE-RELATED"/>
    <property type="match status" value="1"/>
</dbReference>
<comment type="caution">
    <text evidence="5">The sequence shown here is derived from an EMBL/GenBank/DDBJ whole genome shotgun (WGS) entry which is preliminary data.</text>
</comment>
<dbReference type="InterPro" id="IPR004046">
    <property type="entry name" value="GST_C"/>
</dbReference>
<organism evidence="5 6">
    <name type="scientific">Neonectria ditissima</name>
    <dbReference type="NCBI Taxonomy" id="78410"/>
    <lineage>
        <taxon>Eukaryota</taxon>
        <taxon>Fungi</taxon>
        <taxon>Dikarya</taxon>
        <taxon>Ascomycota</taxon>
        <taxon>Pezizomycotina</taxon>
        <taxon>Sordariomycetes</taxon>
        <taxon>Hypocreomycetidae</taxon>
        <taxon>Hypocreales</taxon>
        <taxon>Nectriaceae</taxon>
        <taxon>Neonectria</taxon>
    </lineage>
</organism>
<dbReference type="InterPro" id="IPR040079">
    <property type="entry name" value="Glutathione_S-Trfase"/>
</dbReference>
<dbReference type="InterPro" id="IPR004045">
    <property type="entry name" value="Glutathione_S-Trfase_N"/>
</dbReference>
<dbReference type="SUPFAM" id="SSF47616">
    <property type="entry name" value="GST C-terminal domain-like"/>
    <property type="match status" value="1"/>
</dbReference>
<dbReference type="SFLD" id="SFLDG00358">
    <property type="entry name" value="Main_(cytGST)"/>
    <property type="match status" value="1"/>
</dbReference>
<proteinExistence type="inferred from homology"/>
<dbReference type="CDD" id="cd03046">
    <property type="entry name" value="GST_N_GTT1_like"/>
    <property type="match status" value="1"/>
</dbReference>
<feature type="domain" description="GST N-terminal" evidence="3">
    <location>
        <begin position="464"/>
        <end position="544"/>
    </location>
</feature>
<evidence type="ECO:0008006" key="7">
    <source>
        <dbReference type="Google" id="ProtNLM"/>
    </source>
</evidence>
<evidence type="ECO:0000256" key="2">
    <source>
        <dbReference type="SAM" id="MobiDB-lite"/>
    </source>
</evidence>
<feature type="domain" description="GST C-terminal" evidence="4">
    <location>
        <begin position="550"/>
        <end position="682"/>
    </location>
</feature>
<feature type="compositionally biased region" description="Polar residues" evidence="2">
    <location>
        <begin position="362"/>
        <end position="372"/>
    </location>
</feature>
<evidence type="ECO:0000313" key="5">
    <source>
        <dbReference type="EMBL" id="KPM45635.1"/>
    </source>
</evidence>
<dbReference type="PANTHER" id="PTHR44051:SF9">
    <property type="entry name" value="GLUTATHIONE S-TRANSFERASE 1"/>
    <property type="match status" value="1"/>
</dbReference>
<evidence type="ECO:0000313" key="6">
    <source>
        <dbReference type="Proteomes" id="UP000050424"/>
    </source>
</evidence>
<dbReference type="Gene3D" id="1.20.1050.10">
    <property type="match status" value="1"/>
</dbReference>
<dbReference type="Gene3D" id="3.40.30.10">
    <property type="entry name" value="Glutaredoxin"/>
    <property type="match status" value="1"/>
</dbReference>
<dbReference type="AlphaFoldDB" id="A0A0P7BV89"/>